<evidence type="ECO:0000256" key="7">
    <source>
        <dbReference type="ARBA" id="ARBA00022824"/>
    </source>
</evidence>
<keyword evidence="11 14" id="KW-0503">Monooxygenase</keyword>
<proteinExistence type="inferred from homology"/>
<dbReference type="InterPro" id="IPR017972">
    <property type="entry name" value="Cyt_P450_CS"/>
</dbReference>
<dbReference type="Gene3D" id="1.10.630.10">
    <property type="entry name" value="Cytochrome P450"/>
    <property type="match status" value="2"/>
</dbReference>
<evidence type="ECO:0000256" key="6">
    <source>
        <dbReference type="ARBA" id="ARBA00022723"/>
    </source>
</evidence>
<keyword evidence="7" id="KW-0256">Endoplasmic reticulum</keyword>
<evidence type="ECO:0000256" key="11">
    <source>
        <dbReference type="ARBA" id="ARBA00023033"/>
    </source>
</evidence>
<reference evidence="15 16" key="1">
    <citation type="journal article" date="2019" name="PLoS Biol.">
        <title>Sex chromosomes control vertical transmission of feminizing Wolbachia symbionts in an isopod.</title>
        <authorList>
            <person name="Becking T."/>
            <person name="Chebbi M.A."/>
            <person name="Giraud I."/>
            <person name="Moumen B."/>
            <person name="Laverre T."/>
            <person name="Caubet Y."/>
            <person name="Peccoud J."/>
            <person name="Gilbert C."/>
            <person name="Cordaux R."/>
        </authorList>
    </citation>
    <scope>NUCLEOTIDE SEQUENCE [LARGE SCALE GENOMIC DNA]</scope>
    <source>
        <strain evidence="15">ANa2</strain>
        <tissue evidence="15">Whole body excluding digestive tract and cuticle</tissue>
    </source>
</reference>
<dbReference type="PRINTS" id="PR00385">
    <property type="entry name" value="P450"/>
</dbReference>
<evidence type="ECO:0000256" key="13">
    <source>
        <dbReference type="PIRSR" id="PIRSR602401-1"/>
    </source>
</evidence>
<evidence type="ECO:0000256" key="9">
    <source>
        <dbReference type="ARBA" id="ARBA00023002"/>
    </source>
</evidence>
<comment type="subcellular location">
    <subcellularLocation>
        <location evidence="3">Endoplasmic reticulum membrane</location>
        <topology evidence="3">Peripheral membrane protein</topology>
    </subcellularLocation>
    <subcellularLocation>
        <location evidence="2">Microsome membrane</location>
        <topology evidence="2">Peripheral membrane protein</topology>
    </subcellularLocation>
</comment>
<dbReference type="GO" id="GO:0020037">
    <property type="term" value="F:heme binding"/>
    <property type="evidence" value="ECO:0007669"/>
    <property type="project" value="InterPro"/>
</dbReference>
<evidence type="ECO:0000256" key="5">
    <source>
        <dbReference type="ARBA" id="ARBA00022617"/>
    </source>
</evidence>
<keyword evidence="16" id="KW-1185">Reference proteome</keyword>
<dbReference type="InterPro" id="IPR002401">
    <property type="entry name" value="Cyt_P450_E_grp-I"/>
</dbReference>
<comment type="cofactor">
    <cofactor evidence="1 13">
        <name>heme</name>
        <dbReference type="ChEBI" id="CHEBI:30413"/>
    </cofactor>
</comment>
<dbReference type="PANTHER" id="PTHR24292:SF54">
    <property type="entry name" value="CYP9F3-RELATED"/>
    <property type="match status" value="1"/>
</dbReference>
<dbReference type="InterPro" id="IPR050476">
    <property type="entry name" value="Insect_CytP450_Detox"/>
</dbReference>
<keyword evidence="5 13" id="KW-0349">Heme</keyword>
<dbReference type="SUPFAM" id="SSF48264">
    <property type="entry name" value="Cytochrome P450"/>
    <property type="match status" value="1"/>
</dbReference>
<keyword evidence="10 13" id="KW-0408">Iron</keyword>
<evidence type="ECO:0000256" key="4">
    <source>
        <dbReference type="ARBA" id="ARBA00010617"/>
    </source>
</evidence>
<accession>A0A5N5THX3</accession>
<evidence type="ECO:0000256" key="10">
    <source>
        <dbReference type="ARBA" id="ARBA00023004"/>
    </source>
</evidence>
<sequence>GVDGPDPVWLFGNLLPRLRATVSLAEFDQNLYKNYKGHKLCGYYEFTKPVLMIGDPQLLKNVMIKDFDHFTDRRCSVFEMKEVYGMFTMDTIASIAFGVNILTELVITAQCVLFYIAGYDTTATTLSFVSYCLALHPKIQQKLLEEIDQVLQDCDNDITFEMIQNMTYLDMLIHFSNISFILVMLSKSKLTIPFKFNLPILTGLESFVKPTKIPVINSIIFYATQVFVHSIHRDPRHYEDPEKFDPERFSQSAKSGRSPMVYLPFGSGPRNCIGWRFALMEAKVALVHILKDFVFIPSKKTQVPIVLERSSGLLKAIDGVWVRIVTRTES</sequence>
<organism evidence="15 16">
    <name type="scientific">Armadillidium nasatum</name>
    <dbReference type="NCBI Taxonomy" id="96803"/>
    <lineage>
        <taxon>Eukaryota</taxon>
        <taxon>Metazoa</taxon>
        <taxon>Ecdysozoa</taxon>
        <taxon>Arthropoda</taxon>
        <taxon>Crustacea</taxon>
        <taxon>Multicrustacea</taxon>
        <taxon>Malacostraca</taxon>
        <taxon>Eumalacostraca</taxon>
        <taxon>Peracarida</taxon>
        <taxon>Isopoda</taxon>
        <taxon>Oniscidea</taxon>
        <taxon>Crinocheta</taxon>
        <taxon>Armadillidiidae</taxon>
        <taxon>Armadillidium</taxon>
    </lineage>
</organism>
<evidence type="ECO:0000313" key="15">
    <source>
        <dbReference type="EMBL" id="KAB7505718.1"/>
    </source>
</evidence>
<keyword evidence="6 13" id="KW-0479">Metal-binding</keyword>
<keyword evidence="8" id="KW-0492">Microsome</keyword>
<dbReference type="InterPro" id="IPR036396">
    <property type="entry name" value="Cyt_P450_sf"/>
</dbReference>
<evidence type="ECO:0000256" key="14">
    <source>
        <dbReference type="RuleBase" id="RU000461"/>
    </source>
</evidence>
<comment type="similarity">
    <text evidence="4 14">Belongs to the cytochrome P450 family.</text>
</comment>
<dbReference type="GO" id="GO:0005506">
    <property type="term" value="F:iron ion binding"/>
    <property type="evidence" value="ECO:0007669"/>
    <property type="project" value="InterPro"/>
</dbReference>
<name>A0A5N5THX3_9CRUS</name>
<dbReference type="OrthoDB" id="1470350at2759"/>
<dbReference type="Pfam" id="PF00067">
    <property type="entry name" value="p450"/>
    <property type="match status" value="2"/>
</dbReference>
<evidence type="ECO:0000256" key="1">
    <source>
        <dbReference type="ARBA" id="ARBA00001971"/>
    </source>
</evidence>
<feature type="binding site" description="axial binding residue" evidence="13">
    <location>
        <position position="272"/>
    </location>
    <ligand>
        <name>heme</name>
        <dbReference type="ChEBI" id="CHEBI:30413"/>
    </ligand>
    <ligandPart>
        <name>Fe</name>
        <dbReference type="ChEBI" id="CHEBI:18248"/>
    </ligandPart>
</feature>
<evidence type="ECO:0000256" key="8">
    <source>
        <dbReference type="ARBA" id="ARBA00022848"/>
    </source>
</evidence>
<dbReference type="PANTHER" id="PTHR24292">
    <property type="entry name" value="CYTOCHROME P450"/>
    <property type="match status" value="1"/>
</dbReference>
<evidence type="ECO:0000256" key="2">
    <source>
        <dbReference type="ARBA" id="ARBA00004174"/>
    </source>
</evidence>
<keyword evidence="12" id="KW-0472">Membrane</keyword>
<dbReference type="EMBL" id="SEYY01001125">
    <property type="protein sequence ID" value="KAB7505718.1"/>
    <property type="molecule type" value="Genomic_DNA"/>
</dbReference>
<keyword evidence="9 14" id="KW-0560">Oxidoreductase</keyword>
<dbReference type="InterPro" id="IPR001128">
    <property type="entry name" value="Cyt_P450"/>
</dbReference>
<dbReference type="GO" id="GO:0005789">
    <property type="term" value="C:endoplasmic reticulum membrane"/>
    <property type="evidence" value="ECO:0007669"/>
    <property type="project" value="UniProtKB-SubCell"/>
</dbReference>
<dbReference type="PROSITE" id="PS00086">
    <property type="entry name" value="CYTOCHROME_P450"/>
    <property type="match status" value="1"/>
</dbReference>
<dbReference type="GO" id="GO:0016705">
    <property type="term" value="F:oxidoreductase activity, acting on paired donors, with incorporation or reduction of molecular oxygen"/>
    <property type="evidence" value="ECO:0007669"/>
    <property type="project" value="InterPro"/>
</dbReference>
<feature type="non-terminal residue" evidence="15">
    <location>
        <position position="1"/>
    </location>
</feature>
<dbReference type="PRINTS" id="PR00463">
    <property type="entry name" value="EP450I"/>
</dbReference>
<gene>
    <name evidence="15" type="primary">CYP9E2</name>
    <name evidence="15" type="ORF">Anas_00016</name>
</gene>
<protein>
    <submittedName>
        <fullName evidence="15">Cytochrome P450 9e2</fullName>
    </submittedName>
</protein>
<comment type="caution">
    <text evidence="15">The sequence shown here is derived from an EMBL/GenBank/DDBJ whole genome shotgun (WGS) entry which is preliminary data.</text>
</comment>
<dbReference type="AlphaFoldDB" id="A0A5N5THX3"/>
<dbReference type="Proteomes" id="UP000326759">
    <property type="component" value="Unassembled WGS sequence"/>
</dbReference>
<evidence type="ECO:0000313" key="16">
    <source>
        <dbReference type="Proteomes" id="UP000326759"/>
    </source>
</evidence>
<dbReference type="GO" id="GO:0004497">
    <property type="term" value="F:monooxygenase activity"/>
    <property type="evidence" value="ECO:0007669"/>
    <property type="project" value="UniProtKB-KW"/>
</dbReference>
<evidence type="ECO:0000256" key="12">
    <source>
        <dbReference type="ARBA" id="ARBA00023136"/>
    </source>
</evidence>
<evidence type="ECO:0000256" key="3">
    <source>
        <dbReference type="ARBA" id="ARBA00004406"/>
    </source>
</evidence>